<evidence type="ECO:0000259" key="5">
    <source>
        <dbReference type="PROSITE" id="PS50977"/>
    </source>
</evidence>
<dbReference type="KEGG" id="dbr:Deba_0087"/>
<proteinExistence type="predicted"/>
<dbReference type="PANTHER" id="PTHR30055:SF234">
    <property type="entry name" value="HTH-TYPE TRANSCRIPTIONAL REGULATOR BETI"/>
    <property type="match status" value="1"/>
</dbReference>
<dbReference type="Gene3D" id="1.10.357.10">
    <property type="entry name" value="Tetracycline Repressor, domain 2"/>
    <property type="match status" value="1"/>
</dbReference>
<evidence type="ECO:0000313" key="6">
    <source>
        <dbReference type="EMBL" id="ADK83466.1"/>
    </source>
</evidence>
<dbReference type="EMBL" id="CP002085">
    <property type="protein sequence ID" value="ADK83466.1"/>
    <property type="molecule type" value="Genomic_DNA"/>
</dbReference>
<reference evidence="6 7" key="1">
    <citation type="journal article" date="2010" name="Stand. Genomic Sci.">
        <title>Complete genome sequence of Desulfarculus baarsii type strain (2st14).</title>
        <authorList>
            <person name="Sun H."/>
            <person name="Spring S."/>
            <person name="Lapidus A."/>
            <person name="Davenport K."/>
            <person name="Del Rio T.G."/>
            <person name="Tice H."/>
            <person name="Nolan M."/>
            <person name="Copeland A."/>
            <person name="Cheng J.F."/>
            <person name="Lucas S."/>
            <person name="Tapia R."/>
            <person name="Goodwin L."/>
            <person name="Pitluck S."/>
            <person name="Ivanova N."/>
            <person name="Pagani I."/>
            <person name="Mavromatis K."/>
            <person name="Ovchinnikova G."/>
            <person name="Pati A."/>
            <person name="Chen A."/>
            <person name="Palaniappan K."/>
            <person name="Hauser L."/>
            <person name="Chang Y.J."/>
            <person name="Jeffries C.D."/>
            <person name="Detter J.C."/>
            <person name="Han C."/>
            <person name="Rohde M."/>
            <person name="Brambilla E."/>
            <person name="Goker M."/>
            <person name="Woyke T."/>
            <person name="Bristow J."/>
            <person name="Eisen J.A."/>
            <person name="Markowitz V."/>
            <person name="Hugenholtz P."/>
            <person name="Kyrpides N.C."/>
            <person name="Klenk H.P."/>
            <person name="Land M."/>
        </authorList>
    </citation>
    <scope>NUCLEOTIDE SEQUENCE [LARGE SCALE GENOMIC DNA]</scope>
    <source>
        <strain evidence="7">ATCC 33931 / DSM 2075 / LMG 7858 / VKM B-1802 / 2st14</strain>
    </source>
</reference>
<dbReference type="OrthoDB" id="9812993at2"/>
<dbReference type="Gene3D" id="1.10.10.60">
    <property type="entry name" value="Homeodomain-like"/>
    <property type="match status" value="1"/>
</dbReference>
<evidence type="ECO:0000256" key="4">
    <source>
        <dbReference type="PROSITE-ProRule" id="PRU00335"/>
    </source>
</evidence>
<organism evidence="6 7">
    <name type="scientific">Desulfarculus baarsii (strain ATCC 33931 / DSM 2075 / LMG 7858 / VKM B-1802 / 2st14)</name>
    <dbReference type="NCBI Taxonomy" id="644282"/>
    <lineage>
        <taxon>Bacteria</taxon>
        <taxon>Pseudomonadati</taxon>
        <taxon>Thermodesulfobacteriota</taxon>
        <taxon>Desulfarculia</taxon>
        <taxon>Desulfarculales</taxon>
        <taxon>Desulfarculaceae</taxon>
        <taxon>Desulfarculus</taxon>
    </lineage>
</organism>
<dbReference type="AlphaFoldDB" id="E1QDE7"/>
<dbReference type="InterPro" id="IPR013570">
    <property type="entry name" value="Tscrpt_reg_YsiA_C"/>
</dbReference>
<feature type="domain" description="HTH tetR-type" evidence="5">
    <location>
        <begin position="8"/>
        <end position="68"/>
    </location>
</feature>
<dbReference type="Proteomes" id="UP000009047">
    <property type="component" value="Chromosome"/>
</dbReference>
<dbReference type="InterPro" id="IPR009057">
    <property type="entry name" value="Homeodomain-like_sf"/>
</dbReference>
<dbReference type="STRING" id="644282.Deba_0087"/>
<dbReference type="FunFam" id="1.10.10.60:FF:000141">
    <property type="entry name" value="TetR family transcriptional regulator"/>
    <property type="match status" value="1"/>
</dbReference>
<keyword evidence="2 4" id="KW-0238">DNA-binding</keyword>
<evidence type="ECO:0000256" key="3">
    <source>
        <dbReference type="ARBA" id="ARBA00023163"/>
    </source>
</evidence>
<evidence type="ECO:0000256" key="2">
    <source>
        <dbReference type="ARBA" id="ARBA00023125"/>
    </source>
</evidence>
<dbReference type="eggNOG" id="COG1309">
    <property type="taxonomic scope" value="Bacteria"/>
</dbReference>
<dbReference type="InterPro" id="IPR023772">
    <property type="entry name" value="DNA-bd_HTH_TetR-type_CS"/>
</dbReference>
<dbReference type="GO" id="GO:0003700">
    <property type="term" value="F:DNA-binding transcription factor activity"/>
    <property type="evidence" value="ECO:0007669"/>
    <property type="project" value="TreeGrafter"/>
</dbReference>
<keyword evidence="1" id="KW-0805">Transcription regulation</keyword>
<dbReference type="InterPro" id="IPR050109">
    <property type="entry name" value="HTH-type_TetR-like_transc_reg"/>
</dbReference>
<sequence>MAQQKRTEARKEQILQAAEKVFAAKGFHQATVSEVAKEAGLSDATIYEYFSTKEELLFSIPLETTRRGAEIMEFHLGYIRGAANKIRSIIYHYLWFYKNHPDYASVALMILKPNRGFLQTEAYDIYRKASGVILDVVRDGVQSGEFRPDVDGHLVRHTIMGAIEHIVVRELLHESGRDILENVDPLTDMVIGGIKAENDLAGWNIRVSLEPPAGDKNK</sequence>
<dbReference type="SUPFAM" id="SSF46689">
    <property type="entry name" value="Homeodomain-like"/>
    <property type="match status" value="1"/>
</dbReference>
<keyword evidence="7" id="KW-1185">Reference proteome</keyword>
<accession>E1QDE7</accession>
<evidence type="ECO:0000313" key="7">
    <source>
        <dbReference type="Proteomes" id="UP000009047"/>
    </source>
</evidence>
<dbReference type="Pfam" id="PF08359">
    <property type="entry name" value="TetR_C_4"/>
    <property type="match status" value="1"/>
</dbReference>
<keyword evidence="3" id="KW-0804">Transcription</keyword>
<dbReference type="InterPro" id="IPR036271">
    <property type="entry name" value="Tet_transcr_reg_TetR-rel_C_sf"/>
</dbReference>
<name>E1QDE7_DESB2</name>
<dbReference type="PRINTS" id="PR00455">
    <property type="entry name" value="HTHTETR"/>
</dbReference>
<dbReference type="PANTHER" id="PTHR30055">
    <property type="entry name" value="HTH-TYPE TRANSCRIPTIONAL REGULATOR RUTR"/>
    <property type="match status" value="1"/>
</dbReference>
<dbReference type="Pfam" id="PF00440">
    <property type="entry name" value="TetR_N"/>
    <property type="match status" value="1"/>
</dbReference>
<dbReference type="PROSITE" id="PS50977">
    <property type="entry name" value="HTH_TETR_2"/>
    <property type="match status" value="1"/>
</dbReference>
<gene>
    <name evidence="6" type="ordered locus">Deba_0087</name>
</gene>
<dbReference type="SUPFAM" id="SSF48498">
    <property type="entry name" value="Tetracyclin repressor-like, C-terminal domain"/>
    <property type="match status" value="1"/>
</dbReference>
<dbReference type="PROSITE" id="PS01081">
    <property type="entry name" value="HTH_TETR_1"/>
    <property type="match status" value="1"/>
</dbReference>
<dbReference type="InterPro" id="IPR001647">
    <property type="entry name" value="HTH_TetR"/>
</dbReference>
<feature type="DNA-binding region" description="H-T-H motif" evidence="4">
    <location>
        <begin position="31"/>
        <end position="50"/>
    </location>
</feature>
<dbReference type="HOGENOM" id="CLU_069356_12_2_7"/>
<dbReference type="GO" id="GO:0000976">
    <property type="term" value="F:transcription cis-regulatory region binding"/>
    <property type="evidence" value="ECO:0007669"/>
    <property type="project" value="TreeGrafter"/>
</dbReference>
<evidence type="ECO:0000256" key="1">
    <source>
        <dbReference type="ARBA" id="ARBA00023015"/>
    </source>
</evidence>
<dbReference type="RefSeq" id="WP_013256922.1">
    <property type="nucleotide sequence ID" value="NC_014365.1"/>
</dbReference>
<protein>
    <submittedName>
        <fullName evidence="6">Transcriptional regulator, TetR family</fullName>
    </submittedName>
</protein>